<keyword evidence="2" id="KW-1185">Reference proteome</keyword>
<dbReference type="AlphaFoldDB" id="A0AAD9FJU6"/>
<evidence type="ECO:0000313" key="2">
    <source>
        <dbReference type="Proteomes" id="UP001182556"/>
    </source>
</evidence>
<protein>
    <submittedName>
        <fullName evidence="1">Uncharacterized protein</fullName>
    </submittedName>
</protein>
<accession>A0AAD9FJU6</accession>
<evidence type="ECO:0000313" key="1">
    <source>
        <dbReference type="EMBL" id="KAK1921940.1"/>
    </source>
</evidence>
<dbReference type="EMBL" id="JAODAN010000009">
    <property type="protein sequence ID" value="KAK1921940.1"/>
    <property type="molecule type" value="Genomic_DNA"/>
</dbReference>
<gene>
    <name evidence="1" type="ORF">DB88DRAFT_496619</name>
</gene>
<dbReference type="Proteomes" id="UP001182556">
    <property type="component" value="Unassembled WGS sequence"/>
</dbReference>
<proteinExistence type="predicted"/>
<reference evidence="1" key="1">
    <citation type="submission" date="2023-02" db="EMBL/GenBank/DDBJ databases">
        <title>Identification and recombinant expression of a fungal hydrolase from Papiliotrema laurentii that hydrolyzes apple cutin and clears colloidal polyester polyurethane.</title>
        <authorList>
            <consortium name="DOE Joint Genome Institute"/>
            <person name="Roman V.A."/>
            <person name="Bojanowski C."/>
            <person name="Crable B.R."/>
            <person name="Wagner D.N."/>
            <person name="Hung C.S."/>
            <person name="Nadeau L.J."/>
            <person name="Schratz L."/>
            <person name="Haridas S."/>
            <person name="Pangilinan J."/>
            <person name="Lipzen A."/>
            <person name="Na H."/>
            <person name="Yan M."/>
            <person name="Ng V."/>
            <person name="Grigoriev I.V."/>
            <person name="Spatafora J.W."/>
            <person name="Barlow D."/>
            <person name="Biffinger J."/>
            <person name="Kelley-Loughnane N."/>
            <person name="Varaljay V.A."/>
            <person name="Crookes-Goodson W.J."/>
        </authorList>
    </citation>
    <scope>NUCLEOTIDE SEQUENCE</scope>
    <source>
        <strain evidence="1">5307AH</strain>
    </source>
</reference>
<comment type="caution">
    <text evidence="1">The sequence shown here is derived from an EMBL/GenBank/DDBJ whole genome shotgun (WGS) entry which is preliminary data.</text>
</comment>
<sequence length="95" mass="10173">MTGGWRGWRLALPLIAARDRAPCAPRPSALPLPSVPCLPTSSSAVIAPSRVTPSDLGIIQMSRRPSRHASFLIPSGIISYTPSCHSRARKTEARS</sequence>
<name>A0AAD9FJU6_PAPLA</name>
<organism evidence="1 2">
    <name type="scientific">Papiliotrema laurentii</name>
    <name type="common">Cryptococcus laurentii</name>
    <dbReference type="NCBI Taxonomy" id="5418"/>
    <lineage>
        <taxon>Eukaryota</taxon>
        <taxon>Fungi</taxon>
        <taxon>Dikarya</taxon>
        <taxon>Basidiomycota</taxon>
        <taxon>Agaricomycotina</taxon>
        <taxon>Tremellomycetes</taxon>
        <taxon>Tremellales</taxon>
        <taxon>Rhynchogastremaceae</taxon>
        <taxon>Papiliotrema</taxon>
    </lineage>
</organism>